<name>A0A3B5LGL8_9TELE</name>
<dbReference type="Proteomes" id="UP000261380">
    <property type="component" value="Unplaced"/>
</dbReference>
<dbReference type="InterPro" id="IPR050373">
    <property type="entry name" value="Fibrinogen_C-term_domain"/>
</dbReference>
<reference evidence="4" key="1">
    <citation type="submission" date="2025-08" db="UniProtKB">
        <authorList>
            <consortium name="Ensembl"/>
        </authorList>
    </citation>
    <scope>IDENTIFICATION</scope>
</reference>
<dbReference type="SMART" id="SM00186">
    <property type="entry name" value="FBG"/>
    <property type="match status" value="1"/>
</dbReference>
<keyword evidence="1" id="KW-0175">Coiled coil</keyword>
<dbReference type="PROSITE" id="PS51406">
    <property type="entry name" value="FIBRINOGEN_C_2"/>
    <property type="match status" value="1"/>
</dbReference>
<protein>
    <recommendedName>
        <fullName evidence="3">Fibrinogen C-terminal domain-containing protein</fullName>
    </recommendedName>
</protein>
<accession>A0A3B5LGL8</accession>
<dbReference type="GO" id="GO:0009395">
    <property type="term" value="P:phospholipid catabolic process"/>
    <property type="evidence" value="ECO:0007669"/>
    <property type="project" value="TreeGrafter"/>
</dbReference>
<dbReference type="GeneTree" id="ENSGT00940000156746"/>
<organism evidence="4 5">
    <name type="scientific">Xiphophorus couchianus</name>
    <name type="common">Monterrey platyfish</name>
    <dbReference type="NCBI Taxonomy" id="32473"/>
    <lineage>
        <taxon>Eukaryota</taxon>
        <taxon>Metazoa</taxon>
        <taxon>Chordata</taxon>
        <taxon>Craniata</taxon>
        <taxon>Vertebrata</taxon>
        <taxon>Euteleostomi</taxon>
        <taxon>Actinopterygii</taxon>
        <taxon>Neopterygii</taxon>
        <taxon>Teleostei</taxon>
        <taxon>Neoteleostei</taxon>
        <taxon>Acanthomorphata</taxon>
        <taxon>Ovalentaria</taxon>
        <taxon>Atherinomorphae</taxon>
        <taxon>Cyprinodontiformes</taxon>
        <taxon>Poeciliidae</taxon>
        <taxon>Poeciliinae</taxon>
        <taxon>Xiphophorus</taxon>
    </lineage>
</organism>
<evidence type="ECO:0000256" key="1">
    <source>
        <dbReference type="SAM" id="Coils"/>
    </source>
</evidence>
<feature type="domain" description="Fibrinogen C-terminal" evidence="3">
    <location>
        <begin position="283"/>
        <end position="502"/>
    </location>
</feature>
<feature type="coiled-coil region" evidence="1">
    <location>
        <begin position="89"/>
        <end position="185"/>
    </location>
</feature>
<dbReference type="InterPro" id="IPR036056">
    <property type="entry name" value="Fibrinogen-like_C"/>
</dbReference>
<proteinExistence type="predicted"/>
<dbReference type="Gene3D" id="3.90.215.10">
    <property type="entry name" value="Gamma Fibrinogen, chain A, domain 1"/>
    <property type="match status" value="1"/>
</dbReference>
<dbReference type="GO" id="GO:0055091">
    <property type="term" value="P:phospholipid homeostasis"/>
    <property type="evidence" value="ECO:0007669"/>
    <property type="project" value="TreeGrafter"/>
</dbReference>
<dbReference type="SUPFAM" id="SSF56496">
    <property type="entry name" value="Fibrinogen C-terminal domain-like"/>
    <property type="match status" value="1"/>
</dbReference>
<dbReference type="PANTHER" id="PTHR19143:SF222">
    <property type="entry name" value="ANGIOPOIETIN-RELATED PROTEIN 3"/>
    <property type="match status" value="1"/>
</dbReference>
<evidence type="ECO:0000313" key="5">
    <source>
        <dbReference type="Proteomes" id="UP000261380"/>
    </source>
</evidence>
<dbReference type="GO" id="GO:0005615">
    <property type="term" value="C:extracellular space"/>
    <property type="evidence" value="ECO:0007669"/>
    <property type="project" value="TreeGrafter"/>
</dbReference>
<evidence type="ECO:0000259" key="3">
    <source>
        <dbReference type="PROSITE" id="PS51406"/>
    </source>
</evidence>
<feature type="chain" id="PRO_5017279265" description="Fibrinogen C-terminal domain-containing protein" evidence="2">
    <location>
        <begin position="24"/>
        <end position="507"/>
    </location>
</feature>
<keyword evidence="2" id="KW-0732">Signal</keyword>
<evidence type="ECO:0000256" key="2">
    <source>
        <dbReference type="SAM" id="SignalP"/>
    </source>
</evidence>
<dbReference type="STRING" id="32473.ENSXCOP00000010002"/>
<sequence>MKTTPVPVVFLLVLASVPVPCDSSQPPVLDLEALPETRSLFAPLDDVHLLSSGLLQLGQSMREFVQKTKGQINTIFQKLNIFDRSFVRLTALAGEIKESEEELKQTAAVLNTHNEEIKELSEKISVKVESILQEKGQLLNKVEIMEEKLSSLSVDLVTGRQAAEINSLREVIQRQEQSINNLLAAMVEQGRHLDHQTMKIKEDTIFNSDPIGSDVSTLFILYLLSVKVANASLTTSIFHSLSCVICNIRKNTLIFSPMYPFSVHHHSLLLFISFHSFFFPVVLFAADFPSDCSELFDRGERANGTYAIKPNGSEPFMVFCDMSRGRGATVIQQRRDGSMNFDQPWEKYENGFGELQGEFWLGLKKMYSLASQGNSVLHIQLEDWKQNRHFIEYRFYLEGPVSNYTIRLVYLSGSLPNPLSNHTGVVFSTKDRDNGRHWASRCSHPQSGGWWFSSCGDTNLNERYSRVRANGRSERRRGIQWRSGRKTSHSFAFTQISIHPMDSVNSL</sequence>
<dbReference type="Pfam" id="PF00147">
    <property type="entry name" value="Fibrinogen_C"/>
    <property type="match status" value="1"/>
</dbReference>
<dbReference type="CDD" id="cd00087">
    <property type="entry name" value="FReD"/>
    <property type="match status" value="1"/>
</dbReference>
<dbReference type="Ensembl" id="ENSXCOT00000010120.1">
    <property type="protein sequence ID" value="ENSXCOP00000010002.1"/>
    <property type="gene ID" value="ENSXCOG00000007587.1"/>
</dbReference>
<reference evidence="4" key="2">
    <citation type="submission" date="2025-09" db="UniProtKB">
        <authorList>
            <consortium name="Ensembl"/>
        </authorList>
    </citation>
    <scope>IDENTIFICATION</scope>
</reference>
<dbReference type="AlphaFoldDB" id="A0A3B5LGL8"/>
<dbReference type="GO" id="GO:0042632">
    <property type="term" value="P:cholesterol homeostasis"/>
    <property type="evidence" value="ECO:0007669"/>
    <property type="project" value="TreeGrafter"/>
</dbReference>
<keyword evidence="5" id="KW-1185">Reference proteome</keyword>
<dbReference type="GO" id="GO:0070328">
    <property type="term" value="P:triglyceride homeostasis"/>
    <property type="evidence" value="ECO:0007669"/>
    <property type="project" value="TreeGrafter"/>
</dbReference>
<evidence type="ECO:0000313" key="4">
    <source>
        <dbReference type="Ensembl" id="ENSXCOP00000010002.1"/>
    </source>
</evidence>
<feature type="signal peptide" evidence="2">
    <location>
        <begin position="1"/>
        <end position="23"/>
    </location>
</feature>
<dbReference type="PANTHER" id="PTHR19143">
    <property type="entry name" value="FIBRINOGEN/TENASCIN/ANGIOPOEITIN"/>
    <property type="match status" value="1"/>
</dbReference>
<dbReference type="InterPro" id="IPR002181">
    <property type="entry name" value="Fibrinogen_a/b/g_C_dom"/>
</dbReference>
<dbReference type="InterPro" id="IPR014716">
    <property type="entry name" value="Fibrinogen_a/b/g_C_1"/>
</dbReference>